<keyword evidence="5 6" id="KW-0472">Membrane</keyword>
<feature type="transmembrane region" description="Helical" evidence="6">
    <location>
        <begin position="38"/>
        <end position="55"/>
    </location>
</feature>
<name>A0A8E7B2H6_9EURY</name>
<protein>
    <submittedName>
        <fullName evidence="7">Hydrogenase subunit</fullName>
    </submittedName>
</protein>
<reference evidence="7 8" key="1">
    <citation type="submission" date="2021-05" db="EMBL/GenBank/DDBJ databases">
        <title>A novel Methanospirillum isolate from a pyrite-forming mixed culture.</title>
        <authorList>
            <person name="Bunk B."/>
            <person name="Sproer C."/>
            <person name="Spring S."/>
            <person name="Pester M."/>
        </authorList>
    </citation>
    <scope>NUCLEOTIDE SEQUENCE [LARGE SCALE GENOMIC DNA]</scope>
    <source>
        <strain evidence="7 8">J.3.6.1-F.2.7.3</strain>
    </source>
</reference>
<evidence type="ECO:0000256" key="6">
    <source>
        <dbReference type="SAM" id="Phobius"/>
    </source>
</evidence>
<feature type="transmembrane region" description="Helical" evidence="6">
    <location>
        <begin position="61"/>
        <end position="80"/>
    </location>
</feature>
<dbReference type="RefSeq" id="WP_214420698.1">
    <property type="nucleotide sequence ID" value="NZ_CP075546.1"/>
</dbReference>
<sequence length="230" mass="25674">MITPESAPVLVRISLVLVLVSAAFLLSSRNLPNLVRIYQLQSLLLVIIAVFLAGIEGHALLFLVAGLTFISKVWGIPTFIRMIQQRIQIHQDIRFSYLHPAGALMVSILIILLVYTCFSRILDSLYESSSLFFLGSVIGVSMVLMGLIAVFSRKMAITKVIGYLSMENGVLLFGMFVTELPFIIEFVIMVDLIILVLLTSILTVGIDSSIEEYKERMQEFHLFTGEEAVQ</sequence>
<dbReference type="AlphaFoldDB" id="A0A8E7B2H6"/>
<keyword evidence="3 6" id="KW-0812">Transmembrane</keyword>
<feature type="transmembrane region" description="Helical" evidence="6">
    <location>
        <begin position="183"/>
        <end position="206"/>
    </location>
</feature>
<dbReference type="GeneID" id="65096579"/>
<accession>A0A8E7B2H6</accession>
<dbReference type="InterPro" id="IPR038730">
    <property type="entry name" value="HyfE-like"/>
</dbReference>
<evidence type="ECO:0000313" key="8">
    <source>
        <dbReference type="Proteomes" id="UP000680656"/>
    </source>
</evidence>
<dbReference type="EMBL" id="CP075546">
    <property type="protein sequence ID" value="QVV89918.1"/>
    <property type="molecule type" value="Genomic_DNA"/>
</dbReference>
<feature type="transmembrane region" description="Helical" evidence="6">
    <location>
        <begin position="160"/>
        <end position="177"/>
    </location>
</feature>
<evidence type="ECO:0000256" key="3">
    <source>
        <dbReference type="ARBA" id="ARBA00022692"/>
    </source>
</evidence>
<evidence type="ECO:0000256" key="1">
    <source>
        <dbReference type="ARBA" id="ARBA00004651"/>
    </source>
</evidence>
<dbReference type="PANTHER" id="PTHR38601:SF1">
    <property type="entry name" value="HYDROGENASE-4 COMPONENT E"/>
    <property type="match status" value="1"/>
</dbReference>
<feature type="transmembrane region" description="Helical" evidence="6">
    <location>
        <begin position="128"/>
        <end position="151"/>
    </location>
</feature>
<gene>
    <name evidence="7" type="ORF">KHC33_05305</name>
</gene>
<keyword evidence="2" id="KW-1003">Cell membrane</keyword>
<keyword evidence="4 6" id="KW-1133">Transmembrane helix</keyword>
<evidence type="ECO:0000256" key="4">
    <source>
        <dbReference type="ARBA" id="ARBA00022989"/>
    </source>
</evidence>
<dbReference type="GO" id="GO:0005886">
    <property type="term" value="C:plasma membrane"/>
    <property type="evidence" value="ECO:0007669"/>
    <property type="project" value="UniProtKB-SubCell"/>
</dbReference>
<dbReference type="KEGG" id="mrtj:KHC33_05305"/>
<organism evidence="7 8">
    <name type="scientific">Methanospirillum purgamenti</name>
    <dbReference type="NCBI Taxonomy" id="2834276"/>
    <lineage>
        <taxon>Archaea</taxon>
        <taxon>Methanobacteriati</taxon>
        <taxon>Methanobacteriota</taxon>
        <taxon>Stenosarchaea group</taxon>
        <taxon>Methanomicrobia</taxon>
        <taxon>Methanomicrobiales</taxon>
        <taxon>Methanospirillaceae</taxon>
        <taxon>Methanospirillum</taxon>
    </lineage>
</organism>
<proteinExistence type="predicted"/>
<dbReference type="PANTHER" id="PTHR38601">
    <property type="entry name" value="HYDROGENASE-4 COMPONENT E"/>
    <property type="match status" value="1"/>
</dbReference>
<feature type="transmembrane region" description="Helical" evidence="6">
    <location>
        <begin position="6"/>
        <end position="26"/>
    </location>
</feature>
<keyword evidence="8" id="KW-1185">Reference proteome</keyword>
<evidence type="ECO:0000313" key="7">
    <source>
        <dbReference type="EMBL" id="QVV89918.1"/>
    </source>
</evidence>
<comment type="subcellular location">
    <subcellularLocation>
        <location evidence="1">Cell membrane</location>
        <topology evidence="1">Multi-pass membrane protein</topology>
    </subcellularLocation>
</comment>
<feature type="transmembrane region" description="Helical" evidence="6">
    <location>
        <begin position="101"/>
        <end position="122"/>
    </location>
</feature>
<evidence type="ECO:0000256" key="2">
    <source>
        <dbReference type="ARBA" id="ARBA00022475"/>
    </source>
</evidence>
<dbReference type="Proteomes" id="UP000680656">
    <property type="component" value="Chromosome"/>
</dbReference>
<evidence type="ECO:0000256" key="5">
    <source>
        <dbReference type="ARBA" id="ARBA00023136"/>
    </source>
</evidence>